<gene>
    <name evidence="2" type="ORF">ACFQU0_10235</name>
</gene>
<evidence type="ECO:0000313" key="2">
    <source>
        <dbReference type="EMBL" id="MFC7460804.1"/>
    </source>
</evidence>
<evidence type="ECO:0000313" key="3">
    <source>
        <dbReference type="Proteomes" id="UP001596457"/>
    </source>
</evidence>
<accession>A0ABW2SBB8</accession>
<dbReference type="PANTHER" id="PTHR34387:SF2">
    <property type="entry name" value="SLR1258 PROTEIN"/>
    <property type="match status" value="1"/>
</dbReference>
<dbReference type="Proteomes" id="UP001596457">
    <property type="component" value="Unassembled WGS sequence"/>
</dbReference>
<name>A0ABW2SBB8_9BURK</name>
<evidence type="ECO:0000256" key="1">
    <source>
        <dbReference type="SAM" id="SignalP"/>
    </source>
</evidence>
<dbReference type="InterPro" id="IPR007497">
    <property type="entry name" value="SIMPL/DUF541"/>
</dbReference>
<comment type="caution">
    <text evidence="2">The sequence shown here is derived from an EMBL/GenBank/DDBJ whole genome shotgun (WGS) entry which is preliminary data.</text>
</comment>
<keyword evidence="3" id="KW-1185">Reference proteome</keyword>
<dbReference type="Pfam" id="PF04402">
    <property type="entry name" value="SIMPL"/>
    <property type="match status" value="1"/>
</dbReference>
<dbReference type="Gene3D" id="3.30.70.2970">
    <property type="entry name" value="Protein of unknown function (DUF541), domain 2"/>
    <property type="match status" value="1"/>
</dbReference>
<dbReference type="PANTHER" id="PTHR34387">
    <property type="entry name" value="SLR1258 PROTEIN"/>
    <property type="match status" value="1"/>
</dbReference>
<organism evidence="2 3">
    <name type="scientific">Hydrogenophaga defluvii</name>
    <dbReference type="NCBI Taxonomy" id="249410"/>
    <lineage>
        <taxon>Bacteria</taxon>
        <taxon>Pseudomonadati</taxon>
        <taxon>Pseudomonadota</taxon>
        <taxon>Betaproteobacteria</taxon>
        <taxon>Burkholderiales</taxon>
        <taxon>Comamonadaceae</taxon>
        <taxon>Hydrogenophaga</taxon>
    </lineage>
</organism>
<reference evidence="3" key="1">
    <citation type="journal article" date="2019" name="Int. J. Syst. Evol. Microbiol.">
        <title>The Global Catalogue of Microorganisms (GCM) 10K type strain sequencing project: providing services to taxonomists for standard genome sequencing and annotation.</title>
        <authorList>
            <consortium name="The Broad Institute Genomics Platform"/>
            <consortium name="The Broad Institute Genome Sequencing Center for Infectious Disease"/>
            <person name="Wu L."/>
            <person name="Ma J."/>
        </authorList>
    </citation>
    <scope>NUCLEOTIDE SEQUENCE [LARGE SCALE GENOMIC DNA]</scope>
    <source>
        <strain evidence="3">CCUG 53903</strain>
    </source>
</reference>
<feature type="chain" id="PRO_5046046823" evidence="1">
    <location>
        <begin position="25"/>
        <end position="238"/>
    </location>
</feature>
<proteinExistence type="predicted"/>
<dbReference type="InterPro" id="IPR052022">
    <property type="entry name" value="26kDa_periplasmic_antigen"/>
</dbReference>
<sequence length="238" mass="25363">MKKFQTRTALAASALLTWALSAQAHEAASVPANVVQLSATGQVEVAQDMLTMRLSTRREATDANTVQNQLKVALEQALALARPQARAGALEVRTGGFGLTPRYGRDGQINGWQGTAELLLEGTDIPRVTATAGQIQSLTVSQAYFGLSREATLKLETEAQAQAIERFKRKADEVSKAFGFNGYSVREVSVSSADQPVYRPAPRMMAMEAKAAVADAPVPVEAGKTAVTVMVNGAIQMK</sequence>
<feature type="signal peptide" evidence="1">
    <location>
        <begin position="1"/>
        <end position="24"/>
    </location>
</feature>
<dbReference type="Gene3D" id="3.30.110.170">
    <property type="entry name" value="Protein of unknown function (DUF541), domain 1"/>
    <property type="match status" value="1"/>
</dbReference>
<protein>
    <submittedName>
        <fullName evidence="2">SIMPL domain-containing protein</fullName>
    </submittedName>
</protein>
<dbReference type="EMBL" id="JBHTBZ010000020">
    <property type="protein sequence ID" value="MFC7460804.1"/>
    <property type="molecule type" value="Genomic_DNA"/>
</dbReference>
<keyword evidence="1" id="KW-0732">Signal</keyword>
<dbReference type="RefSeq" id="WP_382200394.1">
    <property type="nucleotide sequence ID" value="NZ_JBHTBZ010000020.1"/>
</dbReference>